<dbReference type="EMBL" id="CP071382">
    <property type="protein sequence ID" value="QSV45703.1"/>
    <property type="molecule type" value="Genomic_DNA"/>
</dbReference>
<reference evidence="1 2" key="1">
    <citation type="submission" date="2021-03" db="EMBL/GenBank/DDBJ databases">
        <title>Geobacter metallireducens gen. nov. sp. nov., a microorganism capable of coupling the complete oxidation of organic compounds to the reduction of iron and other metals.</title>
        <authorList>
            <person name="Li Y."/>
        </authorList>
    </citation>
    <scope>NUCLEOTIDE SEQUENCE [LARGE SCALE GENOMIC DNA]</scope>
    <source>
        <strain evidence="1 2">Jerry-YX</strain>
    </source>
</reference>
<name>A0ABX7Q2P0_9BACT</name>
<keyword evidence="2" id="KW-1185">Reference proteome</keyword>
<organism evidence="1 2">
    <name type="scientific">Geobacter benzoatilyticus</name>
    <dbReference type="NCBI Taxonomy" id="2815309"/>
    <lineage>
        <taxon>Bacteria</taxon>
        <taxon>Pseudomonadati</taxon>
        <taxon>Thermodesulfobacteriota</taxon>
        <taxon>Desulfuromonadia</taxon>
        <taxon>Geobacterales</taxon>
        <taxon>Geobacteraceae</taxon>
        <taxon>Geobacter</taxon>
    </lineage>
</organism>
<proteinExistence type="predicted"/>
<sequence>MPNALERLKARLDGGTVDRQLLAEVEKEFSELKTRVDELEELLIMIVRTGWPWDEEGEPNAIFHAGRDGFATAMTEAREILGLAGRSRLTRTEPKT</sequence>
<gene>
    <name evidence="1" type="ORF">JZM60_16600</name>
</gene>
<evidence type="ECO:0000313" key="1">
    <source>
        <dbReference type="EMBL" id="QSV45703.1"/>
    </source>
</evidence>
<dbReference type="RefSeq" id="WP_207163494.1">
    <property type="nucleotide sequence ID" value="NZ_CP071382.1"/>
</dbReference>
<protein>
    <submittedName>
        <fullName evidence="1">Uncharacterized protein</fullName>
    </submittedName>
</protein>
<accession>A0ABX7Q2P0</accession>
<evidence type="ECO:0000313" key="2">
    <source>
        <dbReference type="Proteomes" id="UP000663651"/>
    </source>
</evidence>
<dbReference type="Proteomes" id="UP000663651">
    <property type="component" value="Chromosome"/>
</dbReference>